<dbReference type="PANTHER" id="PTHR22799">
    <property type="entry name" value="TETRANECTIN-RELATED"/>
    <property type="match status" value="1"/>
</dbReference>
<dbReference type="InterPro" id="IPR016186">
    <property type="entry name" value="C-type_lectin-like/link_sf"/>
</dbReference>
<dbReference type="InterPro" id="IPR016187">
    <property type="entry name" value="CTDL_fold"/>
</dbReference>
<gene>
    <name evidence="7" type="ORF">MNOR_LOCUS11656</name>
</gene>
<proteinExistence type="predicted"/>
<evidence type="ECO:0000259" key="6">
    <source>
        <dbReference type="PROSITE" id="PS50041"/>
    </source>
</evidence>
<dbReference type="EMBL" id="CAXKWB010006180">
    <property type="protein sequence ID" value="CAL4081895.1"/>
    <property type="molecule type" value="Genomic_DNA"/>
</dbReference>
<dbReference type="PROSITE" id="PS50041">
    <property type="entry name" value="C_TYPE_LECTIN_2"/>
    <property type="match status" value="1"/>
</dbReference>
<dbReference type="GO" id="GO:0030246">
    <property type="term" value="F:carbohydrate binding"/>
    <property type="evidence" value="ECO:0007669"/>
    <property type="project" value="UniProtKB-KW"/>
</dbReference>
<accession>A0AAV2QFT1</accession>
<dbReference type="CDD" id="cd00037">
    <property type="entry name" value="CLECT"/>
    <property type="match status" value="1"/>
</dbReference>
<evidence type="ECO:0000256" key="4">
    <source>
        <dbReference type="ARBA" id="ARBA00022734"/>
    </source>
</evidence>
<dbReference type="PANTHER" id="PTHR22799:SF1">
    <property type="entry name" value="C-TYPE LECTIN DOMAIN FAMILY 11 MEMBER A"/>
    <property type="match status" value="1"/>
</dbReference>
<keyword evidence="4" id="KW-0430">Lectin</keyword>
<evidence type="ECO:0000256" key="3">
    <source>
        <dbReference type="ARBA" id="ARBA00022729"/>
    </source>
</evidence>
<evidence type="ECO:0000313" key="8">
    <source>
        <dbReference type="Proteomes" id="UP001497623"/>
    </source>
</evidence>
<protein>
    <recommendedName>
        <fullName evidence="6">C-type lectin domain-containing protein</fullName>
    </recommendedName>
</protein>
<comment type="caution">
    <text evidence="7">The sequence shown here is derived from an EMBL/GenBank/DDBJ whole genome shotgun (WGS) entry which is preliminary data.</text>
</comment>
<dbReference type="AlphaFoldDB" id="A0AAV2QFT1"/>
<dbReference type="Pfam" id="PF00059">
    <property type="entry name" value="Lectin_C"/>
    <property type="match status" value="1"/>
</dbReference>
<evidence type="ECO:0000256" key="5">
    <source>
        <dbReference type="SAM" id="SignalP"/>
    </source>
</evidence>
<name>A0AAV2QFT1_MEGNR</name>
<keyword evidence="3 5" id="KW-0732">Signal</keyword>
<organism evidence="7 8">
    <name type="scientific">Meganyctiphanes norvegica</name>
    <name type="common">Northern krill</name>
    <name type="synonym">Thysanopoda norvegica</name>
    <dbReference type="NCBI Taxonomy" id="48144"/>
    <lineage>
        <taxon>Eukaryota</taxon>
        <taxon>Metazoa</taxon>
        <taxon>Ecdysozoa</taxon>
        <taxon>Arthropoda</taxon>
        <taxon>Crustacea</taxon>
        <taxon>Multicrustacea</taxon>
        <taxon>Malacostraca</taxon>
        <taxon>Eumalacostraca</taxon>
        <taxon>Eucarida</taxon>
        <taxon>Euphausiacea</taxon>
        <taxon>Euphausiidae</taxon>
        <taxon>Meganyctiphanes</taxon>
    </lineage>
</organism>
<evidence type="ECO:0000256" key="2">
    <source>
        <dbReference type="ARBA" id="ARBA00022525"/>
    </source>
</evidence>
<evidence type="ECO:0000313" key="7">
    <source>
        <dbReference type="EMBL" id="CAL4081895.1"/>
    </source>
</evidence>
<sequence length="196" mass="22348">MRCNSSFVLVLLLVLMKDVDAECSQLNPDAAIEVMQSTLLKMIQAVSDLTHIVTKQTKEHGQIIKECPVPFINIMDQCFYINMIQSLDFESARNSCQAMGADLAQPKYPQALRAYIWDTLGDKFSKFKLGGSDLLEEGDWRWLSGESITEGWSPGQPDDHRGQQECLHLQSSLSYKLPFDDWFCESGTYFICEYIR</sequence>
<keyword evidence="2" id="KW-0964">Secreted</keyword>
<dbReference type="Gene3D" id="3.10.100.10">
    <property type="entry name" value="Mannose-Binding Protein A, subunit A"/>
    <property type="match status" value="1"/>
</dbReference>
<dbReference type="GO" id="GO:0008083">
    <property type="term" value="F:growth factor activity"/>
    <property type="evidence" value="ECO:0007669"/>
    <property type="project" value="TreeGrafter"/>
</dbReference>
<comment type="subcellular location">
    <subcellularLocation>
        <location evidence="1">Secreted</location>
    </subcellularLocation>
</comment>
<dbReference type="InterPro" id="IPR001304">
    <property type="entry name" value="C-type_lectin-like"/>
</dbReference>
<reference evidence="7 8" key="1">
    <citation type="submission" date="2024-05" db="EMBL/GenBank/DDBJ databases">
        <authorList>
            <person name="Wallberg A."/>
        </authorList>
    </citation>
    <scope>NUCLEOTIDE SEQUENCE [LARGE SCALE GENOMIC DNA]</scope>
</reference>
<dbReference type="InterPro" id="IPR051663">
    <property type="entry name" value="CLec_Tetranectin-domain"/>
</dbReference>
<feature type="signal peptide" evidence="5">
    <location>
        <begin position="1"/>
        <end position="21"/>
    </location>
</feature>
<dbReference type="SMART" id="SM00034">
    <property type="entry name" value="CLECT"/>
    <property type="match status" value="1"/>
</dbReference>
<keyword evidence="8" id="KW-1185">Reference proteome</keyword>
<dbReference type="SUPFAM" id="SSF56436">
    <property type="entry name" value="C-type lectin-like"/>
    <property type="match status" value="1"/>
</dbReference>
<dbReference type="Proteomes" id="UP001497623">
    <property type="component" value="Unassembled WGS sequence"/>
</dbReference>
<feature type="domain" description="C-type lectin" evidence="6">
    <location>
        <begin position="74"/>
        <end position="193"/>
    </location>
</feature>
<evidence type="ECO:0000256" key="1">
    <source>
        <dbReference type="ARBA" id="ARBA00004613"/>
    </source>
</evidence>
<feature type="chain" id="PRO_5043875623" description="C-type lectin domain-containing protein" evidence="5">
    <location>
        <begin position="22"/>
        <end position="196"/>
    </location>
</feature>
<dbReference type="GO" id="GO:0005615">
    <property type="term" value="C:extracellular space"/>
    <property type="evidence" value="ECO:0007669"/>
    <property type="project" value="TreeGrafter"/>
</dbReference>